<name>A0ABX6EMX1_9HYPH</name>
<dbReference type="EMBL" id="CP044329">
    <property type="protein sequence ID" value="QGM95717.1"/>
    <property type="molecule type" value="Genomic_DNA"/>
</dbReference>
<proteinExistence type="predicted"/>
<organism evidence="1 2">
    <name type="scientific">Methylocystis rosea</name>
    <dbReference type="NCBI Taxonomy" id="173366"/>
    <lineage>
        <taxon>Bacteria</taxon>
        <taxon>Pseudomonadati</taxon>
        <taxon>Pseudomonadota</taxon>
        <taxon>Alphaproteobacteria</taxon>
        <taxon>Hyphomicrobiales</taxon>
        <taxon>Methylocystaceae</taxon>
        <taxon>Methylocystis</taxon>
    </lineage>
</organism>
<accession>A0ABX6EMX1</accession>
<gene>
    <name evidence="1" type="ORF">F7D13_16420</name>
</gene>
<geneLocation type="plasmid" evidence="1 2">
    <name>unnamed1</name>
</geneLocation>
<keyword evidence="1" id="KW-0614">Plasmid</keyword>
<evidence type="ECO:0000313" key="2">
    <source>
        <dbReference type="Proteomes" id="UP000424673"/>
    </source>
</evidence>
<protein>
    <submittedName>
        <fullName evidence="1">Uncharacterized protein</fullName>
    </submittedName>
</protein>
<evidence type="ECO:0000313" key="1">
    <source>
        <dbReference type="EMBL" id="QGM95717.1"/>
    </source>
</evidence>
<reference evidence="1 2" key="1">
    <citation type="journal article" date="2021" name="AMB Express">
        <title>Isolation and characterisation of Methylocystis spp. for poly-3-hydroxybutyrate production using waste methane feedstocks.</title>
        <authorList>
            <person name="Rumah B.L."/>
            <person name="Stead C.E."/>
            <person name="Claxton Stevens B.H."/>
            <person name="Minton N.P."/>
            <person name="Grosse-Honebrink A."/>
            <person name="Zhang Y."/>
        </authorList>
    </citation>
    <scope>NUCLEOTIDE SEQUENCE [LARGE SCALE GENOMIC DNA]</scope>
    <source>
        <strain evidence="1 2">BRCS1</strain>
    </source>
</reference>
<dbReference type="Proteomes" id="UP000424673">
    <property type="component" value="Plasmid unnamed1"/>
</dbReference>
<sequence length="65" mass="7183">MLNLWQLEEGANYVQVEKSLVLLALCAETVGLVQVDAHRCDSRLNVLMAADALGERAWLASRLKS</sequence>
<keyword evidence="2" id="KW-1185">Reference proteome</keyword>
<dbReference type="RefSeq" id="WP_154453881.1">
    <property type="nucleotide sequence ID" value="NZ_CP044329.1"/>
</dbReference>